<evidence type="ECO:0000313" key="3">
    <source>
        <dbReference type="Proteomes" id="UP000257109"/>
    </source>
</evidence>
<accession>A0A371FZ12</accession>
<gene>
    <name evidence="2" type="ORF">CR513_35582</name>
</gene>
<dbReference type="SUPFAM" id="SSF56672">
    <property type="entry name" value="DNA/RNA polymerases"/>
    <property type="match status" value="1"/>
</dbReference>
<protein>
    <recommendedName>
        <fullName evidence="4">Reverse transcriptase domain-containing protein</fullName>
    </recommendedName>
</protein>
<dbReference type="InterPro" id="IPR043128">
    <property type="entry name" value="Rev_trsase/Diguanyl_cyclase"/>
</dbReference>
<dbReference type="InterPro" id="IPR043502">
    <property type="entry name" value="DNA/RNA_pol_sf"/>
</dbReference>
<dbReference type="AlphaFoldDB" id="A0A371FZ12"/>
<evidence type="ECO:0000313" key="2">
    <source>
        <dbReference type="EMBL" id="RDX83490.1"/>
    </source>
</evidence>
<reference evidence="2" key="1">
    <citation type="submission" date="2018-05" db="EMBL/GenBank/DDBJ databases">
        <title>Draft genome of Mucuna pruriens seed.</title>
        <authorList>
            <person name="Nnadi N.E."/>
            <person name="Vos R."/>
            <person name="Hasami M.H."/>
            <person name="Devisetty U.K."/>
            <person name="Aguiy J.C."/>
        </authorList>
    </citation>
    <scope>NUCLEOTIDE SEQUENCE [LARGE SCALE GENOMIC DNA]</scope>
    <source>
        <strain evidence="2">JCA_2017</strain>
    </source>
</reference>
<name>A0A371FZ12_MUCPR</name>
<dbReference type="Gene3D" id="3.30.70.270">
    <property type="match status" value="1"/>
</dbReference>
<keyword evidence="3" id="KW-1185">Reference proteome</keyword>
<feature type="region of interest" description="Disordered" evidence="1">
    <location>
        <begin position="95"/>
        <end position="136"/>
    </location>
</feature>
<feature type="non-terminal residue" evidence="2">
    <location>
        <position position="1"/>
    </location>
</feature>
<dbReference type="EMBL" id="QJKJ01007342">
    <property type="protein sequence ID" value="RDX83490.1"/>
    <property type="molecule type" value="Genomic_DNA"/>
</dbReference>
<organism evidence="2 3">
    <name type="scientific">Mucuna pruriens</name>
    <name type="common">Velvet bean</name>
    <name type="synonym">Dolichos pruriens</name>
    <dbReference type="NCBI Taxonomy" id="157652"/>
    <lineage>
        <taxon>Eukaryota</taxon>
        <taxon>Viridiplantae</taxon>
        <taxon>Streptophyta</taxon>
        <taxon>Embryophyta</taxon>
        <taxon>Tracheophyta</taxon>
        <taxon>Spermatophyta</taxon>
        <taxon>Magnoliopsida</taxon>
        <taxon>eudicotyledons</taxon>
        <taxon>Gunneridae</taxon>
        <taxon>Pentapetalae</taxon>
        <taxon>rosids</taxon>
        <taxon>fabids</taxon>
        <taxon>Fabales</taxon>
        <taxon>Fabaceae</taxon>
        <taxon>Papilionoideae</taxon>
        <taxon>50 kb inversion clade</taxon>
        <taxon>NPAAA clade</taxon>
        <taxon>indigoferoid/millettioid clade</taxon>
        <taxon>Phaseoleae</taxon>
        <taxon>Mucuna</taxon>
    </lineage>
</organism>
<dbReference type="OrthoDB" id="1740934at2759"/>
<proteinExistence type="predicted"/>
<evidence type="ECO:0000256" key="1">
    <source>
        <dbReference type="SAM" id="MobiDB-lite"/>
    </source>
</evidence>
<sequence length="145" mass="15842">MMKKASGTDVEVYVDDMVVKSTMADKHCSALERSVREVQQLVGRITALSRFISRSTKTAIPIFDTLKKGGNFAWTLESEEAFLRLKALLVAPPCSNGPREGREAISNLFHEQGPLSSDGPPNPTSAAKARPGWEDGGLERLTVRL</sequence>
<comment type="caution">
    <text evidence="2">The sequence shown here is derived from an EMBL/GenBank/DDBJ whole genome shotgun (WGS) entry which is preliminary data.</text>
</comment>
<evidence type="ECO:0008006" key="4">
    <source>
        <dbReference type="Google" id="ProtNLM"/>
    </source>
</evidence>
<dbReference type="Proteomes" id="UP000257109">
    <property type="component" value="Unassembled WGS sequence"/>
</dbReference>